<evidence type="ECO:0000313" key="1">
    <source>
        <dbReference type="EMBL" id="KAI9512023.1"/>
    </source>
</evidence>
<reference evidence="1" key="1">
    <citation type="submission" date="2021-03" db="EMBL/GenBank/DDBJ databases">
        <title>Evolutionary priming and transition to the ectomycorrhizal habit in an iconic lineage of mushroom-forming fungi: is preadaptation a requirement?</title>
        <authorList>
            <consortium name="DOE Joint Genome Institute"/>
            <person name="Looney B.P."/>
            <person name="Miyauchi S."/>
            <person name="Morin E."/>
            <person name="Drula E."/>
            <person name="Courty P.E."/>
            <person name="Chicoki N."/>
            <person name="Fauchery L."/>
            <person name="Kohler A."/>
            <person name="Kuo A."/>
            <person name="LaButti K."/>
            <person name="Pangilinan J."/>
            <person name="Lipzen A."/>
            <person name="Riley R."/>
            <person name="Andreopoulos W."/>
            <person name="He G."/>
            <person name="Johnson J."/>
            <person name="Barry K.W."/>
            <person name="Grigoriev I.V."/>
            <person name="Nagy L."/>
            <person name="Hibbett D."/>
            <person name="Henrissat B."/>
            <person name="Matheny P.B."/>
            <person name="Labbe J."/>
            <person name="Martin A.F."/>
        </authorList>
    </citation>
    <scope>NUCLEOTIDE SEQUENCE</scope>
    <source>
        <strain evidence="1">BPL698</strain>
    </source>
</reference>
<proteinExistence type="predicted"/>
<dbReference type="Proteomes" id="UP001207468">
    <property type="component" value="Unassembled WGS sequence"/>
</dbReference>
<accession>A0ACC0UK50</accession>
<sequence>MTRPFSLLSITMKSSLSWAIATAFIAFGLWRNGRSSRNILIPTPDFPHGYYAEGSHNEHCAIVRDTPSNDMKFCEDAVFWEQQDRSGAVLDKVLLLSCDPSRRGWNTVMGPMLEPSFRGALWYYTIGQGGGASGRPRRITLEGYPEEHNFHPLGLDVYPSQPDRPESNLFVVNHARYNSTVEQFVISWRSPDRARWVRTLSGPEFVSPNALALTGPTSFYLTNDHRFTRRLPGVLGKTLPLAETILGLPLAWTNHVTLSDASTNEDAPGSPYAEVVTSRLAFPNGVAVSADGAQVAIASTTLCEILFYARDPATQALSPLARVPTPFAPDNVRFDSQGSLIVAGHPHFQSLVAVAANRTDALAPSWVVSITPTSPAAEAETKMGSDWDLGVPVPASRKVPRAPGYELRTLYQSDGSEFSSSSTALRDARTGVLYVVGLYADGLMVCTP</sequence>
<dbReference type="EMBL" id="JAGFNK010000013">
    <property type="protein sequence ID" value="KAI9512023.1"/>
    <property type="molecule type" value="Genomic_DNA"/>
</dbReference>
<keyword evidence="2" id="KW-1185">Reference proteome</keyword>
<organism evidence="1 2">
    <name type="scientific">Russula earlei</name>
    <dbReference type="NCBI Taxonomy" id="71964"/>
    <lineage>
        <taxon>Eukaryota</taxon>
        <taxon>Fungi</taxon>
        <taxon>Dikarya</taxon>
        <taxon>Basidiomycota</taxon>
        <taxon>Agaricomycotina</taxon>
        <taxon>Agaricomycetes</taxon>
        <taxon>Russulales</taxon>
        <taxon>Russulaceae</taxon>
        <taxon>Russula</taxon>
    </lineage>
</organism>
<comment type="caution">
    <text evidence="1">The sequence shown here is derived from an EMBL/GenBank/DDBJ whole genome shotgun (WGS) entry which is preliminary data.</text>
</comment>
<name>A0ACC0UK50_9AGAM</name>
<evidence type="ECO:0000313" key="2">
    <source>
        <dbReference type="Proteomes" id="UP001207468"/>
    </source>
</evidence>
<protein>
    <submittedName>
        <fullName evidence="1">Uncharacterized protein</fullName>
    </submittedName>
</protein>
<gene>
    <name evidence="1" type="ORF">F5148DRAFT_1165697</name>
</gene>